<proteinExistence type="predicted"/>
<evidence type="ECO:0000313" key="2">
    <source>
        <dbReference type="EMBL" id="KST67373.1"/>
    </source>
</evidence>
<feature type="transmembrane region" description="Helical" evidence="1">
    <location>
        <begin position="66"/>
        <end position="89"/>
    </location>
</feature>
<feature type="transmembrane region" description="Helical" evidence="1">
    <location>
        <begin position="12"/>
        <end position="39"/>
    </location>
</feature>
<keyword evidence="3" id="KW-1185">Reference proteome</keyword>
<dbReference type="OrthoDB" id="488264at2"/>
<reference evidence="2 3" key="1">
    <citation type="journal article" date="2015" name="Genome Announc.">
        <title>Draft Genome of the Euendolithic (true boring) Cyanobacterium Mastigocoleus testarum strain BC008.</title>
        <authorList>
            <person name="Guida B.S."/>
            <person name="Garcia-Pichel F."/>
        </authorList>
    </citation>
    <scope>NUCLEOTIDE SEQUENCE [LARGE SCALE GENOMIC DNA]</scope>
    <source>
        <strain evidence="2 3">BC008</strain>
    </source>
</reference>
<dbReference type="EMBL" id="LMTZ01000088">
    <property type="protein sequence ID" value="KST67373.1"/>
    <property type="molecule type" value="Genomic_DNA"/>
</dbReference>
<keyword evidence="1" id="KW-0472">Membrane</keyword>
<evidence type="ECO:0000313" key="3">
    <source>
        <dbReference type="Proteomes" id="UP000053372"/>
    </source>
</evidence>
<organism evidence="2 3">
    <name type="scientific">Mastigocoleus testarum BC008</name>
    <dbReference type="NCBI Taxonomy" id="371196"/>
    <lineage>
        <taxon>Bacteria</taxon>
        <taxon>Bacillati</taxon>
        <taxon>Cyanobacteriota</taxon>
        <taxon>Cyanophyceae</taxon>
        <taxon>Nostocales</taxon>
        <taxon>Hapalosiphonaceae</taxon>
        <taxon>Mastigocoleus</taxon>
    </lineage>
</organism>
<sequence length="98" mass="10944">MNIFANFIRSLLLSMVFSFVAPMLFVGSLWTVIILVSYFPGLQELTQVIAQDISQFLMVFGSGTPLQGVLVICLTCCFVGALFDAYAFYRCQILRLNS</sequence>
<protein>
    <submittedName>
        <fullName evidence="2">Uncharacterized protein</fullName>
    </submittedName>
</protein>
<gene>
    <name evidence="2" type="ORF">BC008_29700</name>
</gene>
<accession>A0A0V7ZRY2</accession>
<dbReference type="Proteomes" id="UP000053372">
    <property type="component" value="Unassembled WGS sequence"/>
</dbReference>
<dbReference type="AlphaFoldDB" id="A0A0V7ZRY2"/>
<name>A0A0V7ZRY2_9CYAN</name>
<evidence type="ECO:0000256" key="1">
    <source>
        <dbReference type="SAM" id="Phobius"/>
    </source>
</evidence>
<keyword evidence="1" id="KW-0812">Transmembrane</keyword>
<comment type="caution">
    <text evidence="2">The sequence shown here is derived from an EMBL/GenBank/DDBJ whole genome shotgun (WGS) entry which is preliminary data.</text>
</comment>
<keyword evidence="1" id="KW-1133">Transmembrane helix</keyword>
<dbReference type="RefSeq" id="WP_027845411.1">
    <property type="nucleotide sequence ID" value="NZ_LMTZ01000088.1"/>
</dbReference>